<keyword evidence="1 6" id="KW-0963">Cytoplasm</keyword>
<dbReference type="PANTHER" id="PTHR34984">
    <property type="entry name" value="CARBON STORAGE REGULATOR"/>
    <property type="match status" value="1"/>
</dbReference>
<dbReference type="OrthoDB" id="9809061at2"/>
<protein>
    <recommendedName>
        <fullName evidence="6">Translational regulator CsrA</fullName>
    </recommendedName>
</protein>
<dbReference type="GO" id="GO:1902208">
    <property type="term" value="P:regulation of bacterial-type flagellum assembly"/>
    <property type="evidence" value="ECO:0007669"/>
    <property type="project" value="UniProtKB-UniRule"/>
</dbReference>
<dbReference type="RefSeq" id="WP_012281897.1">
    <property type="nucleotide sequence ID" value="NC_010337.2"/>
</dbReference>
<dbReference type="GO" id="GO:0044781">
    <property type="term" value="P:bacterial-type flagellum organization"/>
    <property type="evidence" value="ECO:0007669"/>
    <property type="project" value="UniProtKB-KW"/>
</dbReference>
<evidence type="ECO:0000256" key="3">
    <source>
        <dbReference type="ARBA" id="ARBA00022795"/>
    </source>
</evidence>
<accession>B0TH40</accession>
<evidence type="ECO:0000256" key="1">
    <source>
        <dbReference type="ARBA" id="ARBA00022490"/>
    </source>
</evidence>
<gene>
    <name evidence="6 7" type="primary">csrA</name>
    <name evidence="7" type="ORF">HM1_1209</name>
</gene>
<comment type="function">
    <text evidence="6">A translational regulator that binds mRNA to regulate translation initiation and/or mRNA stability. Usually binds in the 5'-UTR at or near the Shine-Dalgarno sequence preventing ribosome-binding, thus repressing translation. Its main target seems to be the major flagellin gene, while its function is anatagonized by FliW.</text>
</comment>
<dbReference type="HOGENOM" id="CLU_164837_0_2_9"/>
<dbReference type="KEGG" id="hmo:HM1_1209"/>
<dbReference type="InterPro" id="IPR003751">
    <property type="entry name" value="CsrA"/>
</dbReference>
<keyword evidence="5 6" id="KW-0694">RNA-binding</keyword>
<dbReference type="HAMAP" id="MF_00167">
    <property type="entry name" value="CsrA"/>
    <property type="match status" value="1"/>
</dbReference>
<dbReference type="Pfam" id="PF02599">
    <property type="entry name" value="CsrA"/>
    <property type="match status" value="1"/>
</dbReference>
<proteinExistence type="inferred from homology"/>
<dbReference type="GO" id="GO:0045947">
    <property type="term" value="P:negative regulation of translational initiation"/>
    <property type="evidence" value="ECO:0007669"/>
    <property type="project" value="UniProtKB-UniRule"/>
</dbReference>
<dbReference type="GO" id="GO:0048027">
    <property type="term" value="F:mRNA 5'-UTR binding"/>
    <property type="evidence" value="ECO:0007669"/>
    <property type="project" value="UniProtKB-UniRule"/>
</dbReference>
<comment type="similarity">
    <text evidence="6">Belongs to the CsrA/RsmA family.</text>
</comment>
<name>B0TH40_HELMI</name>
<dbReference type="AlphaFoldDB" id="B0TH40"/>
<keyword evidence="3 6" id="KW-1005">Bacterial flagellum biogenesis</keyword>
<evidence type="ECO:0000313" key="7">
    <source>
        <dbReference type="EMBL" id="ABZ83365.1"/>
    </source>
</evidence>
<dbReference type="PANTHER" id="PTHR34984:SF1">
    <property type="entry name" value="CARBON STORAGE REGULATOR"/>
    <property type="match status" value="1"/>
</dbReference>
<reference evidence="7 8" key="1">
    <citation type="journal article" date="2008" name="J. Bacteriol.">
        <title>The genome of Heliobacterium modesticaldum, a phototrophic representative of the Firmicutes containing the simplest photosynthetic apparatus.</title>
        <authorList>
            <person name="Sattley W.M."/>
            <person name="Madigan M.T."/>
            <person name="Swingley W.D."/>
            <person name="Cheung P.C."/>
            <person name="Clocksin K.M."/>
            <person name="Conrad A.L."/>
            <person name="Dejesa L.C."/>
            <person name="Honchak B.M."/>
            <person name="Jung D.O."/>
            <person name="Karbach L.E."/>
            <person name="Kurdoglu A."/>
            <person name="Lahiri S."/>
            <person name="Mastrian S.D."/>
            <person name="Page L.E."/>
            <person name="Taylor H.L."/>
            <person name="Wang Z.T."/>
            <person name="Raymond J."/>
            <person name="Chen M."/>
            <person name="Blankenship R.E."/>
            <person name="Touchman J.W."/>
        </authorList>
    </citation>
    <scope>NUCLEOTIDE SEQUENCE [LARGE SCALE GENOMIC DNA]</scope>
    <source>
        <strain evidence="8">ATCC 51547 / Ice1</strain>
    </source>
</reference>
<keyword evidence="8" id="KW-1185">Reference proteome</keyword>
<dbReference type="NCBIfam" id="TIGR00202">
    <property type="entry name" value="csrA"/>
    <property type="match status" value="1"/>
</dbReference>
<keyword evidence="2 6" id="KW-0678">Repressor</keyword>
<evidence type="ECO:0000256" key="2">
    <source>
        <dbReference type="ARBA" id="ARBA00022491"/>
    </source>
</evidence>
<dbReference type="EMBL" id="CP000930">
    <property type="protein sequence ID" value="ABZ83365.1"/>
    <property type="molecule type" value="Genomic_DNA"/>
</dbReference>
<evidence type="ECO:0000256" key="5">
    <source>
        <dbReference type="ARBA" id="ARBA00022884"/>
    </source>
</evidence>
<dbReference type="SUPFAM" id="SSF117130">
    <property type="entry name" value="CsrA-like"/>
    <property type="match status" value="1"/>
</dbReference>
<organism evidence="7 8">
    <name type="scientific">Heliobacterium modesticaldum (strain ATCC 51547 / Ice1)</name>
    <dbReference type="NCBI Taxonomy" id="498761"/>
    <lineage>
        <taxon>Bacteria</taxon>
        <taxon>Bacillati</taxon>
        <taxon>Bacillota</taxon>
        <taxon>Clostridia</taxon>
        <taxon>Eubacteriales</taxon>
        <taxon>Heliobacteriaceae</taxon>
        <taxon>Heliomicrobium</taxon>
    </lineage>
</organism>
<comment type="subcellular location">
    <subcellularLocation>
        <location evidence="6">Cytoplasm</location>
    </subcellularLocation>
</comment>
<dbReference type="STRING" id="498761.HM1_1209"/>
<dbReference type="InterPro" id="IPR036107">
    <property type="entry name" value="CsrA_sf"/>
</dbReference>
<evidence type="ECO:0000313" key="8">
    <source>
        <dbReference type="Proteomes" id="UP000008550"/>
    </source>
</evidence>
<dbReference type="GO" id="GO:0006402">
    <property type="term" value="P:mRNA catabolic process"/>
    <property type="evidence" value="ECO:0007669"/>
    <property type="project" value="InterPro"/>
</dbReference>
<dbReference type="eggNOG" id="COG1551">
    <property type="taxonomic scope" value="Bacteria"/>
</dbReference>
<dbReference type="Gene3D" id="2.60.40.4380">
    <property type="entry name" value="Translational regulator CsrA"/>
    <property type="match status" value="1"/>
</dbReference>
<dbReference type="GO" id="GO:0005829">
    <property type="term" value="C:cytosol"/>
    <property type="evidence" value="ECO:0007669"/>
    <property type="project" value="TreeGrafter"/>
</dbReference>
<dbReference type="FunFam" id="2.60.40.4380:FF:000002">
    <property type="entry name" value="Translational regulator CsrA"/>
    <property type="match status" value="1"/>
</dbReference>
<dbReference type="GO" id="GO:0006109">
    <property type="term" value="P:regulation of carbohydrate metabolic process"/>
    <property type="evidence" value="ECO:0007669"/>
    <property type="project" value="InterPro"/>
</dbReference>
<evidence type="ECO:0000256" key="6">
    <source>
        <dbReference type="HAMAP-Rule" id="MF_00167"/>
    </source>
</evidence>
<keyword evidence="4 6" id="KW-0810">Translation regulation</keyword>
<sequence length="87" mass="9634">MLVLTRRNGESIVIGENITISILEVRGDQIRIGIEAPRHVTVHRGEVFEAIQRANRDAVQSVADKSGLTAFLQKDKGSDHKKEKSAK</sequence>
<evidence type="ECO:0000256" key="4">
    <source>
        <dbReference type="ARBA" id="ARBA00022845"/>
    </source>
</evidence>
<comment type="subunit">
    <text evidence="6">Homodimer; the beta-strands of each monomer intercalate to form a hydrophobic core, while the alpha-helices form wings that extend away from the core.</text>
</comment>
<dbReference type="Proteomes" id="UP000008550">
    <property type="component" value="Chromosome"/>
</dbReference>
<dbReference type="NCBIfam" id="NF002469">
    <property type="entry name" value="PRK01712.1"/>
    <property type="match status" value="1"/>
</dbReference>